<reference evidence="1 2" key="1">
    <citation type="submission" date="2020-08" db="EMBL/GenBank/DDBJ databases">
        <title>Genomic Encyclopedia of Type Strains, Phase IV (KMG-IV): sequencing the most valuable type-strain genomes for metagenomic binning, comparative biology and taxonomic classification.</title>
        <authorList>
            <person name="Goeker M."/>
        </authorList>
    </citation>
    <scope>NUCLEOTIDE SEQUENCE [LARGE SCALE GENOMIC DNA]</scope>
    <source>
        <strain evidence="1 2">DSM 102189</strain>
    </source>
</reference>
<comment type="caution">
    <text evidence="1">The sequence shown here is derived from an EMBL/GenBank/DDBJ whole genome shotgun (WGS) entry which is preliminary data.</text>
</comment>
<keyword evidence="2" id="KW-1185">Reference proteome</keyword>
<organism evidence="1 2">
    <name type="scientific">Polymorphobacter multimanifer</name>
    <dbReference type="NCBI Taxonomy" id="1070431"/>
    <lineage>
        <taxon>Bacteria</taxon>
        <taxon>Pseudomonadati</taxon>
        <taxon>Pseudomonadota</taxon>
        <taxon>Alphaproteobacteria</taxon>
        <taxon>Sphingomonadales</taxon>
        <taxon>Sphingosinicellaceae</taxon>
        <taxon>Polymorphobacter</taxon>
    </lineage>
</organism>
<dbReference type="InterPro" id="IPR027417">
    <property type="entry name" value="P-loop_NTPase"/>
</dbReference>
<dbReference type="EMBL" id="JACIIV010000015">
    <property type="protein sequence ID" value="MBB6228064.1"/>
    <property type="molecule type" value="Genomic_DNA"/>
</dbReference>
<gene>
    <name evidence="1" type="ORF">FHS79_002249</name>
</gene>
<name>A0A841L636_9SPHN</name>
<dbReference type="AlphaFoldDB" id="A0A841L636"/>
<dbReference type="Pfam" id="PF06564">
    <property type="entry name" value="CBP_BcsQ"/>
    <property type="match status" value="1"/>
</dbReference>
<accession>A0A841L636</accession>
<proteinExistence type="predicted"/>
<protein>
    <submittedName>
        <fullName evidence="1">Cellulose biosynthesis protein BcsQ</fullName>
    </submittedName>
</protein>
<dbReference type="InterPro" id="IPR017746">
    <property type="entry name" value="Cellulose_synthase_operon_BcsQ"/>
</dbReference>
<dbReference type="Gene3D" id="3.40.50.300">
    <property type="entry name" value="P-loop containing nucleotide triphosphate hydrolases"/>
    <property type="match status" value="1"/>
</dbReference>
<evidence type="ECO:0000313" key="1">
    <source>
        <dbReference type="EMBL" id="MBB6228064.1"/>
    </source>
</evidence>
<dbReference type="Proteomes" id="UP000538147">
    <property type="component" value="Unassembled WGS sequence"/>
</dbReference>
<dbReference type="SUPFAM" id="SSF52540">
    <property type="entry name" value="P-loop containing nucleoside triphosphate hydrolases"/>
    <property type="match status" value="1"/>
</dbReference>
<evidence type="ECO:0000313" key="2">
    <source>
        <dbReference type="Proteomes" id="UP000538147"/>
    </source>
</evidence>
<sequence length="239" mass="25137">MTAQLAIRLAKQGLQVAAIDCTGQDSLKLHFGLRPAQPLGLPGEVVPQALVVLGVALMSGDDLQREITHGTPASLASQFPPERVTIIDVASSDRRLMDALMPLATVHLCVLTPSPAAIATLPLTDPGKPVIELQRTLFILNQLDDRLKLSRDTSKFLGELLGDKLVGSVRRDEAVNQSLAMLQQIGRFAPSSVVLHDLAALTAVIAHRCGFVSDAPDNAPDNALAGAKADALAGTGVPE</sequence>